<reference evidence="2" key="2">
    <citation type="journal article" date="2011" name="Plant Physiol.">
        <title>Developing rice with high yield under phosphorus deficiency: Pup1 sequence to application.</title>
        <authorList>
            <person name="Chin J.H."/>
            <person name="Gamuyao R."/>
            <person name="Dalid C."/>
            <person name="Bustamam M."/>
            <person name="Prasetiyono J."/>
            <person name="Moeljopawiro S."/>
            <person name="Wissuwa M."/>
            <person name="Heuer S."/>
        </authorList>
    </citation>
    <scope>NUCLEOTIDE SEQUENCE</scope>
</reference>
<organism evidence="2">
    <name type="scientific">Oryza sativa subsp. indica</name>
    <name type="common">Rice</name>
    <dbReference type="NCBI Taxonomy" id="39946"/>
    <lineage>
        <taxon>Eukaryota</taxon>
        <taxon>Viridiplantae</taxon>
        <taxon>Streptophyta</taxon>
        <taxon>Embryophyta</taxon>
        <taxon>Tracheophyta</taxon>
        <taxon>Spermatophyta</taxon>
        <taxon>Magnoliopsida</taxon>
        <taxon>Liliopsida</taxon>
        <taxon>Poales</taxon>
        <taxon>Poaceae</taxon>
        <taxon>BOP clade</taxon>
        <taxon>Oryzoideae</taxon>
        <taxon>Oryzeae</taxon>
        <taxon>Oryzinae</taxon>
        <taxon>Oryza</taxon>
        <taxon>Oryza sativa</taxon>
    </lineage>
</organism>
<feature type="region of interest" description="Disordered" evidence="1">
    <location>
        <begin position="1"/>
        <end position="47"/>
    </location>
</feature>
<dbReference type="AlphaFoldDB" id="C5NNT1"/>
<gene>
    <name evidence="2" type="primary">OsPupK31-1</name>
</gene>
<dbReference type="EMBL" id="AB458444">
    <property type="protein sequence ID" value="BAH80020.1"/>
    <property type="molecule type" value="Genomic_DNA"/>
</dbReference>
<accession>C5NNT1</accession>
<feature type="compositionally biased region" description="Gly residues" evidence="1">
    <location>
        <begin position="29"/>
        <end position="47"/>
    </location>
</feature>
<protein>
    <submittedName>
        <fullName evidence="2">Uncharacterized protein</fullName>
    </submittedName>
</protein>
<sequence>MYNDLRWMRPAGLEAEGGGGAGMMEAEGEGGAGGGVMQADQGGGMTG</sequence>
<reference evidence="2" key="3">
    <citation type="journal article" date="2012" name="Nature">
        <title>The protein kinase Pstol1 from traditional rice confers tolerance of phosphorus deficiency.</title>
        <authorList>
            <person name="Gamuyao R."/>
            <person name="Chin J.H."/>
            <person name="Pariasca-Tanaka J."/>
            <person name="Pesaresi P."/>
            <person name="Catausan S."/>
            <person name="Dalid C."/>
            <person name="Slamet-Loedin I."/>
            <person name="Tecson-Mendoza E.M."/>
            <person name="Wissuwa M."/>
            <person name="Heuer S."/>
        </authorList>
    </citation>
    <scope>NUCLEOTIDE SEQUENCE</scope>
</reference>
<evidence type="ECO:0000313" key="2">
    <source>
        <dbReference type="EMBL" id="BAH80020.1"/>
    </source>
</evidence>
<evidence type="ECO:0000256" key="1">
    <source>
        <dbReference type="SAM" id="MobiDB-lite"/>
    </source>
</evidence>
<reference evidence="2" key="1">
    <citation type="journal article" date="2009" name="Plant Biotechnol. J.">
        <title>Comparative sequence analyses of the major quantitative trait locus phosphorus uptake 1 (Pup1) reveal a complex genetic structure.</title>
        <authorList>
            <person name="Heuer S."/>
            <person name="Lu X."/>
            <person name="Chin J.H."/>
            <person name="Pariasca-Tanaka J."/>
            <person name="Kanamori H."/>
            <person name="Matsumoto T."/>
            <person name="De Leon T."/>
            <person name="Ulat V.J."/>
            <person name="Ismail A.M."/>
            <person name="Yano M."/>
            <person name="Wissuwa M."/>
        </authorList>
    </citation>
    <scope>NUCLEOTIDE SEQUENCE</scope>
</reference>
<proteinExistence type="predicted"/>
<name>C5NNT1_ORYSI</name>